<accession>A0A5C5RXL2</accession>
<dbReference type="OrthoDB" id="9982693at2"/>
<dbReference type="EMBL" id="VIGX01000013">
    <property type="protein sequence ID" value="TWS27524.1"/>
    <property type="molecule type" value="Genomic_DNA"/>
</dbReference>
<dbReference type="Proteomes" id="UP000319375">
    <property type="component" value="Unassembled WGS sequence"/>
</dbReference>
<evidence type="ECO:0000313" key="1">
    <source>
        <dbReference type="EMBL" id="TWS27524.1"/>
    </source>
</evidence>
<keyword evidence="2" id="KW-1185">Reference proteome</keyword>
<protein>
    <submittedName>
        <fullName evidence="1">Uncharacterized protein</fullName>
    </submittedName>
</protein>
<reference evidence="1 2" key="1">
    <citation type="submission" date="2019-06" db="EMBL/GenBank/DDBJ databases">
        <title>Tsukamurella conjunctivitidis sp. nov., Tsukamurella assacharolytica sp. nov. and Tsukamurella sputae sp. nov. isolated from patients with conjunctivitis, bacteraemia (lymphoma) and respiratory infection (sputum) in Hong Kong.</title>
        <authorList>
            <person name="Teng J.L.L."/>
            <person name="Lee H.H."/>
            <person name="Fong J.Y.H."/>
            <person name="Fok K.M.N."/>
            <person name="Lau S.K.P."/>
            <person name="Woo P.C.Y."/>
        </authorList>
    </citation>
    <scope>NUCLEOTIDE SEQUENCE [LARGE SCALE GENOMIC DNA]</scope>
    <source>
        <strain evidence="1 2">HKU72</strain>
    </source>
</reference>
<comment type="caution">
    <text evidence="1">The sequence shown here is derived from an EMBL/GenBank/DDBJ whole genome shotgun (WGS) entry which is preliminary data.</text>
</comment>
<dbReference type="RefSeq" id="WP_146488467.1">
    <property type="nucleotide sequence ID" value="NZ_VIGX01000013.1"/>
</dbReference>
<name>A0A5C5RXL2_9ACTN</name>
<organism evidence="1 2">
    <name type="scientific">Tsukamurella conjunctivitidis</name>
    <dbReference type="NCBI Taxonomy" id="2592068"/>
    <lineage>
        <taxon>Bacteria</taxon>
        <taxon>Bacillati</taxon>
        <taxon>Actinomycetota</taxon>
        <taxon>Actinomycetes</taxon>
        <taxon>Mycobacteriales</taxon>
        <taxon>Tsukamurellaceae</taxon>
        <taxon>Tsukamurella</taxon>
    </lineage>
</organism>
<evidence type="ECO:0000313" key="2">
    <source>
        <dbReference type="Proteomes" id="UP000319375"/>
    </source>
</evidence>
<dbReference type="AlphaFoldDB" id="A0A5C5RXL2"/>
<proteinExistence type="predicted"/>
<sequence length="95" mass="10409">MSTSLQSPAHDMSRSPLRSPLVLAAALVSVSLLLAGLMAWHPWSDAPEARHITVTSTDPSVTRHGKPIVTFIVDCVQAGDQLTCDWENNRNPDRY</sequence>
<gene>
    <name evidence="1" type="ORF">FK530_18580</name>
</gene>